<sequence length="90" mass="9851">MAKVFLHTYDAPGDPGRNEGRDFLRLPVVGEYVARESTGPWYQVTLVVHCPSPFDGGYDAEVYARKADSAGVLRHDGPWKKGPGVVASFD</sequence>
<reference evidence="1" key="1">
    <citation type="submission" date="2009-01" db="EMBL/GenBank/DDBJ databases">
        <title>Complete sequence of Anaeromyxobacter dehalogenans 2CP-1.</title>
        <authorList>
            <consortium name="US DOE Joint Genome Institute"/>
            <person name="Lucas S."/>
            <person name="Copeland A."/>
            <person name="Lapidus A."/>
            <person name="Glavina del Rio T."/>
            <person name="Dalin E."/>
            <person name="Tice H."/>
            <person name="Bruce D."/>
            <person name="Goodwin L."/>
            <person name="Pitluck S."/>
            <person name="Saunders E."/>
            <person name="Brettin T."/>
            <person name="Detter J.C."/>
            <person name="Han C."/>
            <person name="Larimer F."/>
            <person name="Land M."/>
            <person name="Hauser L."/>
            <person name="Kyrpides N."/>
            <person name="Ovchinnikova G."/>
            <person name="Beliaev A.S."/>
            <person name="Richardson P."/>
        </authorList>
    </citation>
    <scope>NUCLEOTIDE SEQUENCE</scope>
    <source>
        <strain evidence="1">2CP-1</strain>
    </source>
</reference>
<evidence type="ECO:0000313" key="2">
    <source>
        <dbReference type="Proteomes" id="UP000007089"/>
    </source>
</evidence>
<dbReference type="KEGG" id="acp:A2cp1_3056"/>
<dbReference type="RefSeq" id="WP_012634118.1">
    <property type="nucleotide sequence ID" value="NC_011891.1"/>
</dbReference>
<evidence type="ECO:0000313" key="1">
    <source>
        <dbReference type="EMBL" id="ACL66391.1"/>
    </source>
</evidence>
<organism evidence="1 2">
    <name type="scientific">Anaeromyxobacter dehalogenans (strain ATCC BAA-258 / DSM 21875 / 2CP-1)</name>
    <dbReference type="NCBI Taxonomy" id="455488"/>
    <lineage>
        <taxon>Bacteria</taxon>
        <taxon>Pseudomonadati</taxon>
        <taxon>Myxococcota</taxon>
        <taxon>Myxococcia</taxon>
        <taxon>Myxococcales</taxon>
        <taxon>Cystobacterineae</taxon>
        <taxon>Anaeromyxobacteraceae</taxon>
        <taxon>Anaeromyxobacter</taxon>
    </lineage>
</organism>
<keyword evidence="2" id="KW-1185">Reference proteome</keyword>
<protein>
    <submittedName>
        <fullName evidence="1">Uncharacterized protein</fullName>
    </submittedName>
</protein>
<accession>B8JFL4</accession>
<dbReference type="Proteomes" id="UP000007089">
    <property type="component" value="Chromosome"/>
</dbReference>
<gene>
    <name evidence="1" type="ordered locus">A2cp1_3056</name>
</gene>
<name>B8JFL4_ANAD2</name>
<dbReference type="HOGENOM" id="CLU_2541770_0_0_7"/>
<dbReference type="AlphaFoldDB" id="B8JFL4"/>
<dbReference type="EMBL" id="CP001359">
    <property type="protein sequence ID" value="ACL66391.1"/>
    <property type="molecule type" value="Genomic_DNA"/>
</dbReference>
<proteinExistence type="predicted"/>